<reference evidence="2 3" key="1">
    <citation type="journal article" date="2020" name="Cell">
        <title>Large-Scale Comparative Analyses of Tick Genomes Elucidate Their Genetic Diversity and Vector Capacities.</title>
        <authorList>
            <consortium name="Tick Genome and Microbiome Consortium (TIGMIC)"/>
            <person name="Jia N."/>
            <person name="Wang J."/>
            <person name="Shi W."/>
            <person name="Du L."/>
            <person name="Sun Y."/>
            <person name="Zhan W."/>
            <person name="Jiang J.F."/>
            <person name="Wang Q."/>
            <person name="Zhang B."/>
            <person name="Ji P."/>
            <person name="Bell-Sakyi L."/>
            <person name="Cui X.M."/>
            <person name="Yuan T.T."/>
            <person name="Jiang B.G."/>
            <person name="Yang W.F."/>
            <person name="Lam T.T."/>
            <person name="Chang Q.C."/>
            <person name="Ding S.J."/>
            <person name="Wang X.J."/>
            <person name="Zhu J.G."/>
            <person name="Ruan X.D."/>
            <person name="Zhao L."/>
            <person name="Wei J.T."/>
            <person name="Ye R.Z."/>
            <person name="Que T.C."/>
            <person name="Du C.H."/>
            <person name="Zhou Y.H."/>
            <person name="Cheng J.X."/>
            <person name="Dai P.F."/>
            <person name="Guo W.B."/>
            <person name="Han X.H."/>
            <person name="Huang E.J."/>
            <person name="Li L.F."/>
            <person name="Wei W."/>
            <person name="Gao Y.C."/>
            <person name="Liu J.Z."/>
            <person name="Shao H.Z."/>
            <person name="Wang X."/>
            <person name="Wang C.C."/>
            <person name="Yang T.C."/>
            <person name="Huo Q.B."/>
            <person name="Li W."/>
            <person name="Chen H.Y."/>
            <person name="Chen S.E."/>
            <person name="Zhou L.G."/>
            <person name="Ni X.B."/>
            <person name="Tian J.H."/>
            <person name="Sheng Y."/>
            <person name="Liu T."/>
            <person name="Pan Y.S."/>
            <person name="Xia L.Y."/>
            <person name="Li J."/>
            <person name="Zhao F."/>
            <person name="Cao W.C."/>
        </authorList>
    </citation>
    <scope>NUCLEOTIDE SEQUENCE [LARGE SCALE GENOMIC DNA]</scope>
    <source>
        <strain evidence="2">HaeL-2018</strain>
    </source>
</reference>
<dbReference type="OrthoDB" id="6437358at2759"/>
<dbReference type="Pfam" id="PF13843">
    <property type="entry name" value="DDE_Tnp_1_7"/>
    <property type="match status" value="1"/>
</dbReference>
<evidence type="ECO:0000313" key="3">
    <source>
        <dbReference type="Proteomes" id="UP000821853"/>
    </source>
</evidence>
<gene>
    <name evidence="2" type="ORF">HPB48_019714</name>
</gene>
<evidence type="ECO:0000313" key="2">
    <source>
        <dbReference type="EMBL" id="KAH9372272.1"/>
    </source>
</evidence>
<dbReference type="EMBL" id="JABSTR010000005">
    <property type="protein sequence ID" value="KAH9372272.1"/>
    <property type="molecule type" value="Genomic_DNA"/>
</dbReference>
<dbReference type="InterPro" id="IPR029526">
    <property type="entry name" value="PGBD"/>
</dbReference>
<sequence>MEQQKRREFCFYFQQENEVLFVKWEDNSIVAMAMNYDTVKPLCSVSRWSPSEQKKVKVPQPHLFSRYNSGMGGVDLHDQTVNNHRFCIGGKKWRGPLFTQMINMTVVNAWRIYQVNQLTGDSRLDLLSSTRIIATWCSEQKHHEVSSIHCACHSP</sequence>
<comment type="caution">
    <text evidence="2">The sequence shown here is derived from an EMBL/GenBank/DDBJ whole genome shotgun (WGS) entry which is preliminary data.</text>
</comment>
<proteinExistence type="predicted"/>
<protein>
    <recommendedName>
        <fullName evidence="1">PiggyBac transposable element-derived protein domain-containing protein</fullName>
    </recommendedName>
</protein>
<accession>A0A9J6GCV4</accession>
<dbReference type="PANTHER" id="PTHR47272">
    <property type="entry name" value="DDE_TNP_1_7 DOMAIN-CONTAINING PROTEIN"/>
    <property type="match status" value="1"/>
</dbReference>
<dbReference type="Proteomes" id="UP000821853">
    <property type="component" value="Chromosome 3"/>
</dbReference>
<name>A0A9J6GCV4_HAELO</name>
<dbReference type="AlphaFoldDB" id="A0A9J6GCV4"/>
<feature type="domain" description="PiggyBac transposable element-derived protein" evidence="1">
    <location>
        <begin position="2"/>
        <end position="110"/>
    </location>
</feature>
<dbReference type="VEuPathDB" id="VectorBase:HLOH_042181"/>
<organism evidence="2 3">
    <name type="scientific">Haemaphysalis longicornis</name>
    <name type="common">Bush tick</name>
    <dbReference type="NCBI Taxonomy" id="44386"/>
    <lineage>
        <taxon>Eukaryota</taxon>
        <taxon>Metazoa</taxon>
        <taxon>Ecdysozoa</taxon>
        <taxon>Arthropoda</taxon>
        <taxon>Chelicerata</taxon>
        <taxon>Arachnida</taxon>
        <taxon>Acari</taxon>
        <taxon>Parasitiformes</taxon>
        <taxon>Ixodida</taxon>
        <taxon>Ixodoidea</taxon>
        <taxon>Ixodidae</taxon>
        <taxon>Haemaphysalinae</taxon>
        <taxon>Haemaphysalis</taxon>
    </lineage>
</organism>
<dbReference type="PANTHER" id="PTHR47272:SF2">
    <property type="entry name" value="PIGGYBAC TRANSPOSABLE ELEMENT-DERIVED PROTEIN 3-LIKE"/>
    <property type="match status" value="1"/>
</dbReference>
<keyword evidence="3" id="KW-1185">Reference proteome</keyword>
<evidence type="ECO:0000259" key="1">
    <source>
        <dbReference type="Pfam" id="PF13843"/>
    </source>
</evidence>